<dbReference type="Proteomes" id="UP000196640">
    <property type="component" value="Unassembled WGS sequence"/>
</dbReference>
<dbReference type="Proteomes" id="UP000214673">
    <property type="component" value="Unassembled WGS sequence"/>
</dbReference>
<evidence type="ECO:0000313" key="5">
    <source>
        <dbReference type="Proteomes" id="UP000214673"/>
    </source>
</evidence>
<comment type="caution">
    <text evidence="3">The sequence shown here is derived from an EMBL/GenBank/DDBJ whole genome shotgun (WGS) entry which is preliminary data.</text>
</comment>
<protein>
    <submittedName>
        <fullName evidence="3">Uncharacterized protein</fullName>
    </submittedName>
</protein>
<organism evidence="3 4">
    <name type="scientific">Haematobacter missouriensis</name>
    <dbReference type="NCBI Taxonomy" id="366616"/>
    <lineage>
        <taxon>Bacteria</taxon>
        <taxon>Pseudomonadati</taxon>
        <taxon>Pseudomonadota</taxon>
        <taxon>Alphaproteobacteria</taxon>
        <taxon>Rhodobacterales</taxon>
        <taxon>Paracoccaceae</taxon>
        <taxon>Haematobacter</taxon>
    </lineage>
</organism>
<feature type="compositionally biased region" description="Basic and acidic residues" evidence="1">
    <location>
        <begin position="1"/>
        <end position="12"/>
    </location>
</feature>
<evidence type="ECO:0000313" key="3">
    <source>
        <dbReference type="EMBL" id="OWJ82573.1"/>
    </source>
</evidence>
<name>A0A212AMC0_9RHOB</name>
<dbReference type="AlphaFoldDB" id="A0A212AMC0"/>
<gene>
    <name evidence="3" type="ORF">CDV52_14330</name>
    <name evidence="2" type="ORF">CDV53_16135</name>
</gene>
<keyword evidence="5" id="KW-1185">Reference proteome</keyword>
<accession>A0A212AMC0</accession>
<dbReference type="EMBL" id="NIPV01000095">
    <property type="protein sequence ID" value="OWJ73109.1"/>
    <property type="molecule type" value="Genomic_DNA"/>
</dbReference>
<proteinExistence type="predicted"/>
<evidence type="ECO:0000313" key="2">
    <source>
        <dbReference type="EMBL" id="OWJ73109.1"/>
    </source>
</evidence>
<sequence length="64" mass="7252">MGVSGWRRDHANRAQGGQGSWTKKGPAQGRAFEVPTGSFRILTPIREGFADLMRRETHWFRHSA</sequence>
<dbReference type="EMBL" id="NIPX01000025">
    <property type="protein sequence ID" value="OWJ82573.1"/>
    <property type="molecule type" value="Genomic_DNA"/>
</dbReference>
<evidence type="ECO:0000313" key="4">
    <source>
        <dbReference type="Proteomes" id="UP000196640"/>
    </source>
</evidence>
<reference evidence="4 5" key="1">
    <citation type="submission" date="2016-11" db="EMBL/GenBank/DDBJ databases">
        <title>Comparison of Traditional DNA-DNA Hybridization with In Silico Genomic Analysis.</title>
        <authorList>
            <person name="Nicholson A.C."/>
            <person name="Sammons S."/>
            <person name="Humrighouse B.W."/>
            <person name="Graziano J."/>
            <person name="Lasker B."/>
            <person name="Whitney A.M."/>
            <person name="Mcquiston J.R."/>
        </authorList>
    </citation>
    <scope>NUCLEOTIDE SEQUENCE [LARGE SCALE GENOMIC DNA]</scope>
    <source>
        <strain evidence="2 5">H1892</strain>
        <strain evidence="3 4">H2381</strain>
    </source>
</reference>
<feature type="region of interest" description="Disordered" evidence="1">
    <location>
        <begin position="1"/>
        <end position="32"/>
    </location>
</feature>
<evidence type="ECO:0000256" key="1">
    <source>
        <dbReference type="SAM" id="MobiDB-lite"/>
    </source>
</evidence>